<dbReference type="Proteomes" id="UP000219338">
    <property type="component" value="Unassembled WGS sequence"/>
</dbReference>
<keyword evidence="2" id="KW-1185">Reference proteome</keyword>
<dbReference type="EMBL" id="FUEG01000017">
    <property type="protein sequence ID" value="SJL12639.1"/>
    <property type="molecule type" value="Genomic_DNA"/>
</dbReference>
<accession>A0A284RV50</accession>
<organism evidence="1 2">
    <name type="scientific">Armillaria ostoyae</name>
    <name type="common">Armillaria root rot fungus</name>
    <dbReference type="NCBI Taxonomy" id="47428"/>
    <lineage>
        <taxon>Eukaryota</taxon>
        <taxon>Fungi</taxon>
        <taxon>Dikarya</taxon>
        <taxon>Basidiomycota</taxon>
        <taxon>Agaricomycotina</taxon>
        <taxon>Agaricomycetes</taxon>
        <taxon>Agaricomycetidae</taxon>
        <taxon>Agaricales</taxon>
        <taxon>Marasmiineae</taxon>
        <taxon>Physalacriaceae</taxon>
        <taxon>Armillaria</taxon>
    </lineage>
</organism>
<gene>
    <name evidence="1" type="ORF">ARMOST_16068</name>
</gene>
<dbReference type="AlphaFoldDB" id="A0A284RV50"/>
<evidence type="ECO:0000313" key="2">
    <source>
        <dbReference type="Proteomes" id="UP000219338"/>
    </source>
</evidence>
<proteinExistence type="predicted"/>
<evidence type="ECO:0000313" key="1">
    <source>
        <dbReference type="EMBL" id="SJL12639.1"/>
    </source>
</evidence>
<reference evidence="2" key="1">
    <citation type="journal article" date="2017" name="Nat. Ecol. Evol.">
        <title>Genome expansion and lineage-specific genetic innovations in the forest pathogenic fungi Armillaria.</title>
        <authorList>
            <person name="Sipos G."/>
            <person name="Prasanna A.N."/>
            <person name="Walter M.C."/>
            <person name="O'Connor E."/>
            <person name="Balint B."/>
            <person name="Krizsan K."/>
            <person name="Kiss B."/>
            <person name="Hess J."/>
            <person name="Varga T."/>
            <person name="Slot J."/>
            <person name="Riley R."/>
            <person name="Boka B."/>
            <person name="Rigling D."/>
            <person name="Barry K."/>
            <person name="Lee J."/>
            <person name="Mihaltcheva S."/>
            <person name="LaButti K."/>
            <person name="Lipzen A."/>
            <person name="Waldron R."/>
            <person name="Moloney N.M."/>
            <person name="Sperisen C."/>
            <person name="Kredics L."/>
            <person name="Vagvoelgyi C."/>
            <person name="Patrignani A."/>
            <person name="Fitzpatrick D."/>
            <person name="Nagy I."/>
            <person name="Doyle S."/>
            <person name="Anderson J.B."/>
            <person name="Grigoriev I.V."/>
            <person name="Gueldener U."/>
            <person name="Muensterkoetter M."/>
            <person name="Nagy L.G."/>
        </authorList>
    </citation>
    <scope>NUCLEOTIDE SEQUENCE [LARGE SCALE GENOMIC DNA]</scope>
    <source>
        <strain evidence="2">C18/9</strain>
    </source>
</reference>
<sequence length="98" mass="11355">MRDMTTYIIRPVSILPNRLSSSCHADLRVLHCKELGDIHLTGCFGQLCYLTFNHSLASSRCLARLISQRVSLTMHQLPGMDVMWEYEFETWTVVFFSK</sequence>
<protein>
    <submittedName>
        <fullName evidence="1">Uncharacterized protein</fullName>
    </submittedName>
</protein>
<name>A0A284RV50_ARMOS</name>